<dbReference type="EMBL" id="JAWWZK010000211">
    <property type="protein sequence ID" value="MDX5038970.1"/>
    <property type="molecule type" value="Genomic_DNA"/>
</dbReference>
<dbReference type="RefSeq" id="WP_319444471.1">
    <property type="nucleotide sequence ID" value="NZ_JAWWZK010000211.1"/>
</dbReference>
<feature type="compositionally biased region" description="Basic and acidic residues" evidence="1">
    <location>
        <begin position="33"/>
        <end position="52"/>
    </location>
</feature>
<proteinExistence type="predicted"/>
<gene>
    <name evidence="2" type="ORF">SHY70_11965</name>
</gene>
<feature type="region of interest" description="Disordered" evidence="1">
    <location>
        <begin position="29"/>
        <end position="61"/>
    </location>
</feature>
<evidence type="ECO:0000256" key="1">
    <source>
        <dbReference type="SAM" id="MobiDB-lite"/>
    </source>
</evidence>
<evidence type="ECO:0000313" key="3">
    <source>
        <dbReference type="Proteomes" id="UP001270004"/>
    </source>
</evidence>
<reference evidence="2" key="1">
    <citation type="submission" date="2023-11" db="EMBL/GenBank/DDBJ databases">
        <title>Antimicrobial resistance in invasive Streptococcus suis isolated in Spain and the associated genetic mechanisms.</title>
        <authorList>
            <person name="Uruen C."/>
            <person name="Arenas J.A."/>
        </authorList>
    </citation>
    <scope>NUCLEOTIDE SEQUENCE</scope>
    <source>
        <strain evidence="2">Ss_70</strain>
    </source>
</reference>
<evidence type="ECO:0000313" key="2">
    <source>
        <dbReference type="EMBL" id="MDX5038970.1"/>
    </source>
</evidence>
<dbReference type="AlphaFoldDB" id="A0AAW9DIP7"/>
<protein>
    <submittedName>
        <fullName evidence="2">Uncharacterized protein</fullName>
    </submittedName>
</protein>
<sequence>KSLINRIDASLELVKNKTLTTNKLQSKIAQAKQKQEQEKQLKSSEVKQEKSKKQQQTPKEL</sequence>
<feature type="non-terminal residue" evidence="2">
    <location>
        <position position="1"/>
    </location>
</feature>
<dbReference type="Proteomes" id="UP001270004">
    <property type="component" value="Unassembled WGS sequence"/>
</dbReference>
<comment type="caution">
    <text evidence="2">The sequence shown here is derived from an EMBL/GenBank/DDBJ whole genome shotgun (WGS) entry which is preliminary data.</text>
</comment>
<organism evidence="2 3">
    <name type="scientific">Streptococcus suis</name>
    <dbReference type="NCBI Taxonomy" id="1307"/>
    <lineage>
        <taxon>Bacteria</taxon>
        <taxon>Bacillati</taxon>
        <taxon>Bacillota</taxon>
        <taxon>Bacilli</taxon>
        <taxon>Lactobacillales</taxon>
        <taxon>Streptococcaceae</taxon>
        <taxon>Streptococcus</taxon>
    </lineage>
</organism>
<accession>A0AAW9DIP7</accession>
<name>A0AAW9DIP7_STRSU</name>